<keyword evidence="6" id="KW-0597">Phosphoprotein</keyword>
<comment type="subcellular location">
    <subcellularLocation>
        <location evidence="2">Cytoplasm</location>
    </subcellularLocation>
</comment>
<reference evidence="15" key="1">
    <citation type="submission" date="2019-03" db="EMBL/GenBank/DDBJ databases">
        <title>Snf2 controls pulcherriminic acid biosynthesis and connects pigmentation and antifungal activity of the yeast Metschnikowia pulcherrima.</title>
        <authorList>
            <person name="Gore-Lloyd D."/>
            <person name="Sumann I."/>
            <person name="Brachmann A.O."/>
            <person name="Schneeberger K."/>
            <person name="Ortiz-Merino R.A."/>
            <person name="Moreno-Beltran M."/>
            <person name="Schlaefli M."/>
            <person name="Kirner P."/>
            <person name="Santos Kron A."/>
            <person name="Wolfe K.H."/>
            <person name="Piel J."/>
            <person name="Ahrens C.H."/>
            <person name="Henk D."/>
            <person name="Freimoser F.M."/>
        </authorList>
    </citation>
    <scope>NUCLEOTIDE SEQUENCE [LARGE SCALE GENOMIC DNA]</scope>
    <source>
        <strain evidence="15">APC 1.2</strain>
    </source>
</reference>
<dbReference type="InterPro" id="IPR056437">
    <property type="entry name" value="Znf-C2H2_ZNF598/HEL2"/>
</dbReference>
<comment type="catalytic activity">
    <reaction evidence="1">
        <text>S-ubiquitinyl-[E2 ubiquitin-conjugating enzyme]-L-cysteine + [acceptor protein]-L-lysine = [E2 ubiquitin-conjugating enzyme]-L-cysteine + N(6)-ubiquitinyl-[acceptor protein]-L-lysine.</text>
        <dbReference type="EC" id="2.3.2.27"/>
    </reaction>
</comment>
<dbReference type="InterPro" id="IPR013087">
    <property type="entry name" value="Znf_C2H2_type"/>
</dbReference>
<dbReference type="SMART" id="SM00355">
    <property type="entry name" value="ZnF_C2H2"/>
    <property type="match status" value="4"/>
</dbReference>
<dbReference type="GO" id="GO:0061630">
    <property type="term" value="F:ubiquitin protein ligase activity"/>
    <property type="evidence" value="ECO:0007669"/>
    <property type="project" value="UniProtKB-EC"/>
</dbReference>
<dbReference type="Pfam" id="PF23202">
    <property type="entry name" value="PAH_ZNF598"/>
    <property type="match status" value="1"/>
</dbReference>
<evidence type="ECO:0000313" key="14">
    <source>
        <dbReference type="EMBL" id="QBM89638.1"/>
    </source>
</evidence>
<dbReference type="GO" id="GO:0043022">
    <property type="term" value="F:ribosome binding"/>
    <property type="evidence" value="ECO:0007669"/>
    <property type="project" value="TreeGrafter"/>
</dbReference>
<dbReference type="EMBL" id="CP034459">
    <property type="protein sequence ID" value="QBM89638.1"/>
    <property type="molecule type" value="Genomic_DNA"/>
</dbReference>
<dbReference type="Proteomes" id="UP000292447">
    <property type="component" value="Chromosome IV"/>
</dbReference>
<evidence type="ECO:0000256" key="2">
    <source>
        <dbReference type="ARBA" id="ARBA00004496"/>
    </source>
</evidence>
<keyword evidence="15" id="KW-1185">Reference proteome</keyword>
<proteinExistence type="predicted"/>
<dbReference type="Pfam" id="PF23230">
    <property type="entry name" value="zf-C2H2_13"/>
    <property type="match status" value="1"/>
</dbReference>
<evidence type="ECO:0000313" key="15">
    <source>
        <dbReference type="Proteomes" id="UP000292447"/>
    </source>
</evidence>
<feature type="region of interest" description="Disordered" evidence="12">
    <location>
        <begin position="1"/>
        <end position="31"/>
    </location>
</feature>
<dbReference type="SUPFAM" id="SSF57850">
    <property type="entry name" value="RING/U-box"/>
    <property type="match status" value="1"/>
</dbReference>
<keyword evidence="8" id="KW-0479">Metal-binding</keyword>
<dbReference type="InterPro" id="IPR041888">
    <property type="entry name" value="RING-HC_ZNF598/HEL2"/>
</dbReference>
<accession>A0A4P6XTY5</accession>
<evidence type="ECO:0000256" key="5">
    <source>
        <dbReference type="ARBA" id="ARBA00022490"/>
    </source>
</evidence>
<gene>
    <name evidence="14" type="ORF">METSCH_D07180</name>
</gene>
<dbReference type="GO" id="GO:0072344">
    <property type="term" value="P:rescue of stalled ribosome"/>
    <property type="evidence" value="ECO:0007669"/>
    <property type="project" value="InterPro"/>
</dbReference>
<sequence length="623" mass="70356">MSEPRSRVSRSNGSRAKNNNSPPKPSPSDPASDEVHCIICAEKIVYLAISPCNNVTCHVCSFRQRALYKRKTCLVCRTDHADVIFTEKVLEEAKFSEHVDASRALELAEYEIHFTSEYVRQDTLKLTLYECLECQQSFKKFGQLNEHTKNEHALQYCDICVGHGHKFICELPLLTQKQLQRHMNEGDKSGFTGHPRCKFCRGKRFYSEDELNVHIRDRHERCYICNQDNYQVADYYKNYDDLYEHFRSSHYVCLVPLCVEKRFVVFREDLDLTAHMLKEHGGIMGQSGRIVIGASLSHFQSQLSTFSSRPLKNTQSENNAYGLKKRRLDERVKHYLAGDQAKVLQFEKINGDFKARRLSASDLVKQYRNLFVNNDILEISLVLFEFTELQPPHSDQRASLQLALDQMGASQGGGSQSRSFPMLSKSLDGHLLKNLSWGAGIGGARKTLDEQFPALAKPAKNRQAPISNQVKYTVIKKKPAQEQKPAVNAYRENTLYRPSYLENTSSRSDSALPRLGLSSSLQRGGLPSGSQNSSANSSREASRPQSPLLRGSLAKLSEAKFPALAAKKKKEIPPVKPVLKTPAGWGVGLVAKEPEPKDDWGIPIIDKKAEKLRRKAERAGLKK</sequence>
<evidence type="ECO:0000256" key="7">
    <source>
        <dbReference type="ARBA" id="ARBA00022679"/>
    </source>
</evidence>
<dbReference type="EC" id="2.3.2.27" evidence="4"/>
<feature type="domain" description="C2H2-type" evidence="13">
    <location>
        <begin position="129"/>
        <end position="153"/>
    </location>
</feature>
<comment type="pathway">
    <text evidence="3">Protein modification; protein ubiquitination.</text>
</comment>
<dbReference type="AlphaFoldDB" id="A0A4P6XTY5"/>
<evidence type="ECO:0000256" key="10">
    <source>
        <dbReference type="ARBA" id="ARBA00022833"/>
    </source>
</evidence>
<evidence type="ECO:0000259" key="13">
    <source>
        <dbReference type="PROSITE" id="PS50157"/>
    </source>
</evidence>
<protein>
    <recommendedName>
        <fullName evidence="4">RING-type E3 ubiquitin transferase</fullName>
        <ecNumber evidence="4">2.3.2.27</ecNumber>
    </recommendedName>
</protein>
<dbReference type="PROSITE" id="PS00028">
    <property type="entry name" value="ZINC_FINGER_C2H2_1"/>
    <property type="match status" value="1"/>
</dbReference>
<feature type="region of interest" description="Disordered" evidence="12">
    <location>
        <begin position="502"/>
        <end position="547"/>
    </location>
</feature>
<evidence type="ECO:0000256" key="6">
    <source>
        <dbReference type="ARBA" id="ARBA00022553"/>
    </source>
</evidence>
<dbReference type="CDD" id="cd16615">
    <property type="entry name" value="RING-HC_ZNF598"/>
    <property type="match status" value="1"/>
</dbReference>
<keyword evidence="7" id="KW-0808">Transferase</keyword>
<dbReference type="Pfam" id="PF25447">
    <property type="entry name" value="RING_ZNF598"/>
    <property type="match status" value="1"/>
</dbReference>
<name>A0A4P6XTY5_9ASCO</name>
<dbReference type="GO" id="GO:0016567">
    <property type="term" value="P:protein ubiquitination"/>
    <property type="evidence" value="ECO:0007669"/>
    <property type="project" value="TreeGrafter"/>
</dbReference>
<evidence type="ECO:0000256" key="8">
    <source>
        <dbReference type="ARBA" id="ARBA00022723"/>
    </source>
</evidence>
<dbReference type="GO" id="GO:0008270">
    <property type="term" value="F:zinc ion binding"/>
    <property type="evidence" value="ECO:0007669"/>
    <property type="project" value="UniProtKB-KW"/>
</dbReference>
<dbReference type="STRING" id="2163413.A0A4P6XTY5"/>
<evidence type="ECO:0000256" key="11">
    <source>
        <dbReference type="PROSITE-ProRule" id="PRU00042"/>
    </source>
</evidence>
<dbReference type="InterPro" id="IPR057634">
    <property type="entry name" value="PAH_ZNF598/HEL2"/>
</dbReference>
<evidence type="ECO:0000256" key="1">
    <source>
        <dbReference type="ARBA" id="ARBA00000900"/>
    </source>
</evidence>
<dbReference type="PROSITE" id="PS50157">
    <property type="entry name" value="ZINC_FINGER_C2H2_2"/>
    <property type="match status" value="1"/>
</dbReference>
<dbReference type="PANTHER" id="PTHR22938">
    <property type="entry name" value="ZINC FINGER PROTEIN 598"/>
    <property type="match status" value="1"/>
</dbReference>
<dbReference type="PANTHER" id="PTHR22938:SF0">
    <property type="entry name" value="E3 UBIQUITIN-PROTEIN LIGASE ZNF598"/>
    <property type="match status" value="1"/>
</dbReference>
<keyword evidence="9 11" id="KW-0863">Zinc-finger</keyword>
<dbReference type="InterPro" id="IPR044288">
    <property type="entry name" value="ZNF598/HEL2"/>
</dbReference>
<evidence type="ECO:0000256" key="4">
    <source>
        <dbReference type="ARBA" id="ARBA00012483"/>
    </source>
</evidence>
<keyword evidence="5" id="KW-0963">Cytoplasm</keyword>
<feature type="compositionally biased region" description="Low complexity" evidence="12">
    <location>
        <begin position="512"/>
        <end position="539"/>
    </location>
</feature>
<evidence type="ECO:0000256" key="3">
    <source>
        <dbReference type="ARBA" id="ARBA00004906"/>
    </source>
</evidence>
<organism evidence="14 15">
    <name type="scientific">Metschnikowia aff. pulcherrima</name>
    <dbReference type="NCBI Taxonomy" id="2163413"/>
    <lineage>
        <taxon>Eukaryota</taxon>
        <taxon>Fungi</taxon>
        <taxon>Dikarya</taxon>
        <taxon>Ascomycota</taxon>
        <taxon>Saccharomycotina</taxon>
        <taxon>Pichiomycetes</taxon>
        <taxon>Metschnikowiaceae</taxon>
        <taxon>Metschnikowia</taxon>
    </lineage>
</organism>
<evidence type="ECO:0000256" key="9">
    <source>
        <dbReference type="ARBA" id="ARBA00022771"/>
    </source>
</evidence>
<dbReference type="GO" id="GO:0005737">
    <property type="term" value="C:cytoplasm"/>
    <property type="evidence" value="ECO:0007669"/>
    <property type="project" value="UniProtKB-SubCell"/>
</dbReference>
<evidence type="ECO:0000256" key="12">
    <source>
        <dbReference type="SAM" id="MobiDB-lite"/>
    </source>
</evidence>
<keyword evidence="10" id="KW-0862">Zinc</keyword>